<dbReference type="PANTHER" id="PTHR45947:SF3">
    <property type="entry name" value="SULFOQUINOVOSYL TRANSFERASE SQD2"/>
    <property type="match status" value="1"/>
</dbReference>
<organism evidence="3 4">
    <name type="scientific">Luteimonas lutimaris</name>
    <dbReference type="NCBI Taxonomy" id="698645"/>
    <lineage>
        <taxon>Bacteria</taxon>
        <taxon>Pseudomonadati</taxon>
        <taxon>Pseudomonadota</taxon>
        <taxon>Gammaproteobacteria</taxon>
        <taxon>Lysobacterales</taxon>
        <taxon>Lysobacteraceae</taxon>
        <taxon>Luteimonas</taxon>
    </lineage>
</organism>
<name>A0ABP7MJZ4_9GAMM</name>
<dbReference type="InterPro" id="IPR001296">
    <property type="entry name" value="Glyco_trans_1"/>
</dbReference>
<dbReference type="RefSeq" id="WP_344759471.1">
    <property type="nucleotide sequence ID" value="NZ_BAAAZU010000006.1"/>
</dbReference>
<dbReference type="InterPro" id="IPR050194">
    <property type="entry name" value="Glycosyltransferase_grp1"/>
</dbReference>
<sequence length="386" mass="41876">MQTPAPARIRLLLLTDTSIAFSGGSERFLRNLVTLLPRDRYDITVVQLDAGGFPESEKHHLADGDAARIVHLPVEAIYGRGGLRALRTLRSMVAGGGFDIVQSHHEKSDLINALLPRRPGCVHISNRRDMGYKKSAKLKWLFRHLNPRFDCVVAPSQQILGELARSEALEAGRMLWIPNGVDTQRFHPRPPPARAAIRQSLSLQADALVFGCVARLTPEKRHVDLVDAFARMHATFPQARLVLLGDGPLQGEIEARVVSLGVAGAVRMTGMRPDVEAILPALDVGMLVSSTEGMSNAILEMMASGLPMIATDVGGNRSLVASGATGLLVPARAPGRLAEAMLALAADPALRHRMGEAARQRVEREFSLAAMVRAFDQAYRRLADVA</sequence>
<reference evidence="4" key="1">
    <citation type="journal article" date="2019" name="Int. J. Syst. Evol. Microbiol.">
        <title>The Global Catalogue of Microorganisms (GCM) 10K type strain sequencing project: providing services to taxonomists for standard genome sequencing and annotation.</title>
        <authorList>
            <consortium name="The Broad Institute Genomics Platform"/>
            <consortium name="The Broad Institute Genome Sequencing Center for Infectious Disease"/>
            <person name="Wu L."/>
            <person name="Ma J."/>
        </authorList>
    </citation>
    <scope>NUCLEOTIDE SEQUENCE [LARGE SCALE GENOMIC DNA]</scope>
    <source>
        <strain evidence="4">JCM 16916</strain>
    </source>
</reference>
<evidence type="ECO:0000313" key="3">
    <source>
        <dbReference type="EMBL" id="GAA3923211.1"/>
    </source>
</evidence>
<dbReference type="Gene3D" id="3.40.50.2000">
    <property type="entry name" value="Glycogen Phosphorylase B"/>
    <property type="match status" value="2"/>
</dbReference>
<dbReference type="Proteomes" id="UP001501727">
    <property type="component" value="Unassembled WGS sequence"/>
</dbReference>
<comment type="caution">
    <text evidence="3">The sequence shown here is derived from an EMBL/GenBank/DDBJ whole genome shotgun (WGS) entry which is preliminary data.</text>
</comment>
<protein>
    <submittedName>
        <fullName evidence="3">Glycosyltransferase family 4 protein</fullName>
    </submittedName>
</protein>
<dbReference type="Pfam" id="PF00534">
    <property type="entry name" value="Glycos_transf_1"/>
    <property type="match status" value="1"/>
</dbReference>
<evidence type="ECO:0000259" key="2">
    <source>
        <dbReference type="Pfam" id="PF13439"/>
    </source>
</evidence>
<keyword evidence="4" id="KW-1185">Reference proteome</keyword>
<dbReference type="PANTHER" id="PTHR45947">
    <property type="entry name" value="SULFOQUINOVOSYL TRANSFERASE SQD2"/>
    <property type="match status" value="1"/>
</dbReference>
<dbReference type="SUPFAM" id="SSF53756">
    <property type="entry name" value="UDP-Glycosyltransferase/glycogen phosphorylase"/>
    <property type="match status" value="1"/>
</dbReference>
<feature type="domain" description="Glycosyl transferase family 1" evidence="1">
    <location>
        <begin position="195"/>
        <end position="361"/>
    </location>
</feature>
<evidence type="ECO:0000313" key="4">
    <source>
        <dbReference type="Proteomes" id="UP001501727"/>
    </source>
</evidence>
<evidence type="ECO:0000259" key="1">
    <source>
        <dbReference type="Pfam" id="PF00534"/>
    </source>
</evidence>
<dbReference type="InterPro" id="IPR028098">
    <property type="entry name" value="Glyco_trans_4-like_N"/>
</dbReference>
<dbReference type="Pfam" id="PF13439">
    <property type="entry name" value="Glyco_transf_4"/>
    <property type="match status" value="1"/>
</dbReference>
<feature type="domain" description="Glycosyltransferase subfamily 4-like N-terminal" evidence="2">
    <location>
        <begin position="23"/>
        <end position="185"/>
    </location>
</feature>
<accession>A0ABP7MJZ4</accession>
<gene>
    <name evidence="3" type="ORF">GCM10022229_16340</name>
</gene>
<dbReference type="EMBL" id="BAAAZU010000006">
    <property type="protein sequence ID" value="GAA3923211.1"/>
    <property type="molecule type" value="Genomic_DNA"/>
</dbReference>
<proteinExistence type="predicted"/>